<gene>
    <name evidence="1" type="ORF">EV182_001933</name>
</gene>
<organism evidence="1 2">
    <name type="scientific">Spiromyces aspiralis</name>
    <dbReference type="NCBI Taxonomy" id="68401"/>
    <lineage>
        <taxon>Eukaryota</taxon>
        <taxon>Fungi</taxon>
        <taxon>Fungi incertae sedis</taxon>
        <taxon>Zoopagomycota</taxon>
        <taxon>Kickxellomycotina</taxon>
        <taxon>Kickxellomycetes</taxon>
        <taxon>Kickxellales</taxon>
        <taxon>Kickxellaceae</taxon>
        <taxon>Spiromyces</taxon>
    </lineage>
</organism>
<protein>
    <submittedName>
        <fullName evidence="1">Uncharacterized protein</fullName>
    </submittedName>
</protein>
<accession>A0ACC1HEU8</accession>
<comment type="caution">
    <text evidence="1">The sequence shown here is derived from an EMBL/GenBank/DDBJ whole genome shotgun (WGS) entry which is preliminary data.</text>
</comment>
<keyword evidence="2" id="KW-1185">Reference proteome</keyword>
<name>A0ACC1HEU8_9FUNG</name>
<dbReference type="EMBL" id="JAMZIH010005489">
    <property type="protein sequence ID" value="KAJ1675103.1"/>
    <property type="molecule type" value="Genomic_DNA"/>
</dbReference>
<dbReference type="Proteomes" id="UP001145114">
    <property type="component" value="Unassembled WGS sequence"/>
</dbReference>
<evidence type="ECO:0000313" key="1">
    <source>
        <dbReference type="EMBL" id="KAJ1675103.1"/>
    </source>
</evidence>
<evidence type="ECO:0000313" key="2">
    <source>
        <dbReference type="Proteomes" id="UP001145114"/>
    </source>
</evidence>
<reference evidence="1" key="1">
    <citation type="submission" date="2022-06" db="EMBL/GenBank/DDBJ databases">
        <title>Phylogenomic reconstructions and comparative analyses of Kickxellomycotina fungi.</title>
        <authorList>
            <person name="Reynolds N.K."/>
            <person name="Stajich J.E."/>
            <person name="Barry K."/>
            <person name="Grigoriev I.V."/>
            <person name="Crous P."/>
            <person name="Smith M.E."/>
        </authorList>
    </citation>
    <scope>NUCLEOTIDE SEQUENCE</scope>
    <source>
        <strain evidence="1">RSA 2271</strain>
    </source>
</reference>
<sequence length="630" mass="71243">MDYRTKYIGFPDDYDEKLAVPKDDEYLLPDAEFRSLRAAADELIEKHRVLFPEATIKHVQRLAYLYIDKSLTARGAITLLQAACEYVNAPRRKIYTYVDMKKYIMKLERKLNLKRAKPKWLCLTTRITIRRLEKKLYGLRIALDLLWNTLVVEFEALPKRVVEVSKNHLIKYNYMNLRLQDKTLNPQEQEDLNLFLAAGLEKIGIRENFKSKISIRHTILIDALVHMLRPQLWGLLATSQPQFSRKLKLGLTGAAEDIKPAANVICAALKGHPRVLQTVPAPTFLLLAFRSQNLTLIIQAMSENILGEPQGYLHLDFANYRQQDVDALLEGCYGGVECTTRGELVSYLEERSNKGLVFITNWLGACPQFAQKIEESLRTGYYTCKSIKKKWNNRIFSGRSDRQAIDIRGVCFIFGHVLQIQGTNEEFNSIMKEVPVFKRREKRRPGTDQGRGSGLTKQDGSSTPSSKGTKTLGKGKAKELNKMKQDETKKALEPLVHKYLEQEYIRMRESPWATCLSFINKDILIDLPGFGSLEVPTNGEEDRTQTAEGMKNGVLPAKEKGDTGATNIGSNGSTSLLNSGNDASTGYNSPIKEKQEPQPESAASLFTKKLTTMLGQKIQQGVTESIKGDR</sequence>
<proteinExistence type="predicted"/>